<gene>
    <name evidence="2" type="ORF">BJ983_000062</name>
</gene>
<reference evidence="2 3" key="1">
    <citation type="submission" date="2020-07" db="EMBL/GenBank/DDBJ databases">
        <title>Sequencing the genomes of 1000 actinobacteria strains.</title>
        <authorList>
            <person name="Klenk H.-P."/>
        </authorList>
    </citation>
    <scope>NUCLEOTIDE SEQUENCE [LARGE SCALE GENOMIC DNA]</scope>
    <source>
        <strain evidence="2 3">DSM 45772</strain>
    </source>
</reference>
<dbReference type="EMBL" id="JACCBN010000001">
    <property type="protein sequence ID" value="NYD33960.1"/>
    <property type="molecule type" value="Genomic_DNA"/>
</dbReference>
<keyword evidence="3" id="KW-1185">Reference proteome</keyword>
<name>A0A7Y9DR83_9PSEU</name>
<evidence type="ECO:0000313" key="2">
    <source>
        <dbReference type="EMBL" id="NYD33960.1"/>
    </source>
</evidence>
<dbReference type="AlphaFoldDB" id="A0A7Y9DR83"/>
<evidence type="ECO:0000313" key="3">
    <source>
        <dbReference type="Proteomes" id="UP000535890"/>
    </source>
</evidence>
<feature type="region of interest" description="Disordered" evidence="1">
    <location>
        <begin position="112"/>
        <end position="134"/>
    </location>
</feature>
<dbReference type="RefSeq" id="WP_179791974.1">
    <property type="nucleotide sequence ID" value="NZ_BAABHP010000012.1"/>
</dbReference>
<sequence>MALFEFTGTLDGSDYTPVATGHVAAVMQWEDTANGRRPGSTPEVDEVTGARVYVADVMLPLGRDGRPELFGVRFAAADEPEFAAYAPVELVGLRVKVRASRTGKGVDVSFTADAVRPAGPQRTGRRSAEQTEAA</sequence>
<evidence type="ECO:0000256" key="1">
    <source>
        <dbReference type="SAM" id="MobiDB-lite"/>
    </source>
</evidence>
<protein>
    <submittedName>
        <fullName evidence="2">Uncharacterized protein</fullName>
    </submittedName>
</protein>
<accession>A0A7Y9DR83</accession>
<dbReference type="Proteomes" id="UP000535890">
    <property type="component" value="Unassembled WGS sequence"/>
</dbReference>
<organism evidence="2 3">
    <name type="scientific">Actinomycetospora corticicola</name>
    <dbReference type="NCBI Taxonomy" id="663602"/>
    <lineage>
        <taxon>Bacteria</taxon>
        <taxon>Bacillati</taxon>
        <taxon>Actinomycetota</taxon>
        <taxon>Actinomycetes</taxon>
        <taxon>Pseudonocardiales</taxon>
        <taxon>Pseudonocardiaceae</taxon>
        <taxon>Actinomycetospora</taxon>
    </lineage>
</organism>
<comment type="caution">
    <text evidence="2">The sequence shown here is derived from an EMBL/GenBank/DDBJ whole genome shotgun (WGS) entry which is preliminary data.</text>
</comment>
<proteinExistence type="predicted"/>